<sequence length="149" mass="17686">MKLTKKIFIIIIVLISKTSYSQDLPDEMIKSFFTQYSKNPAKAVEKIYQTSIWTSRLKDGIEDMKNEVGKYTIDYMGEYYGSELITKKQLSNTFVLYSYLLKYDRQPIRFIFKLYRPNDKWVLFSLKIDGVIDEEIEQSAKLFNLDLEK</sequence>
<keyword evidence="2" id="KW-1185">Reference proteome</keyword>
<accession>A0A1B9DQ22</accession>
<proteinExistence type="predicted"/>
<protein>
    <recommendedName>
        <fullName evidence="3">DUF4878 domain-containing protein</fullName>
    </recommendedName>
</protein>
<evidence type="ECO:0000313" key="1">
    <source>
        <dbReference type="EMBL" id="OCB71798.1"/>
    </source>
</evidence>
<organism evidence="1 2">
    <name type="scientific">Flavobacterium crassostreae</name>
    <dbReference type="NCBI Taxonomy" id="1763534"/>
    <lineage>
        <taxon>Bacteria</taxon>
        <taxon>Pseudomonadati</taxon>
        <taxon>Bacteroidota</taxon>
        <taxon>Flavobacteriia</taxon>
        <taxon>Flavobacteriales</taxon>
        <taxon>Flavobacteriaceae</taxon>
        <taxon>Flavobacterium</taxon>
    </lineage>
</organism>
<dbReference type="AlphaFoldDB" id="A0A1B9DQ22"/>
<gene>
    <name evidence="1" type="ORF">LPBF_11440</name>
</gene>
<dbReference type="EMBL" id="LVEP01000055">
    <property type="protein sequence ID" value="OCB71798.1"/>
    <property type="molecule type" value="Genomic_DNA"/>
</dbReference>
<dbReference type="STRING" id="1763534.GCA_001831475_01433"/>
<dbReference type="RefSeq" id="WP_066336611.1">
    <property type="nucleotide sequence ID" value="NZ_CP017688.1"/>
</dbReference>
<evidence type="ECO:0008006" key="3">
    <source>
        <dbReference type="Google" id="ProtNLM"/>
    </source>
</evidence>
<comment type="caution">
    <text evidence="1">The sequence shown here is derived from an EMBL/GenBank/DDBJ whole genome shotgun (WGS) entry which is preliminary data.</text>
</comment>
<dbReference type="OrthoDB" id="1367364at2"/>
<evidence type="ECO:0000313" key="2">
    <source>
        <dbReference type="Proteomes" id="UP000093510"/>
    </source>
</evidence>
<reference evidence="1 2" key="1">
    <citation type="submission" date="2016-03" db="EMBL/GenBank/DDBJ databases">
        <authorList>
            <person name="Ploux O."/>
        </authorList>
    </citation>
    <scope>NUCLEOTIDE SEQUENCE [LARGE SCALE GENOMIC DNA]</scope>
    <source>
        <strain evidence="1 2">LPB0076</strain>
    </source>
</reference>
<dbReference type="Proteomes" id="UP000093510">
    <property type="component" value="Unassembled WGS sequence"/>
</dbReference>
<name>A0A1B9DQ22_9FLAO</name>